<evidence type="ECO:0000259" key="5">
    <source>
        <dbReference type="SMART" id="SM00849"/>
    </source>
</evidence>
<dbReference type="OrthoDB" id="9802248at2"/>
<organism evidence="6 7">
    <name type="scientific">Neomoorella glycerini</name>
    <dbReference type="NCBI Taxonomy" id="55779"/>
    <lineage>
        <taxon>Bacteria</taxon>
        <taxon>Bacillati</taxon>
        <taxon>Bacillota</taxon>
        <taxon>Clostridia</taxon>
        <taxon>Neomoorellales</taxon>
        <taxon>Neomoorellaceae</taxon>
        <taxon>Neomoorella</taxon>
    </lineage>
</organism>
<dbReference type="EC" id="3.1.2.6" evidence="6"/>
<dbReference type="AlphaFoldDB" id="A0A6I5ZLR9"/>
<comment type="cofactor">
    <cofactor evidence="1">
        <name>Zn(2+)</name>
        <dbReference type="ChEBI" id="CHEBI:29105"/>
    </cofactor>
</comment>
<sequence length="207" mass="21834">MFLKTMVVGPIGTNCYLVGCQETKEGAVIDPGAEGERILAAAREAGLKIRYIINTHGHIDHIGANGAIKNATGAAILIHRDDAPFLTEPGRNLSVLMGTRVSSPGADRLLQEGDTITVGRTITLTVIHTPGHTPGGICLQGEGLIFTGDTLFAGSIGRTDFPGGSFNQLLNSIKEKLFVLDDELEIYPGHGPASTIGAERADNPFFT</sequence>
<proteinExistence type="predicted"/>
<dbReference type="Gene3D" id="3.60.15.10">
    <property type="entry name" value="Ribonuclease Z/Hydroxyacylglutathione hydrolase-like"/>
    <property type="match status" value="1"/>
</dbReference>
<name>A0A6I5ZLR9_9FIRM</name>
<dbReference type="RefSeq" id="WP_156271237.1">
    <property type="nucleotide sequence ID" value="NZ_CP046244.1"/>
</dbReference>
<reference evidence="6 7" key="1">
    <citation type="submission" date="2019-11" db="EMBL/GenBank/DDBJ databases">
        <title>Genome sequence of Moorella glycerini DSM11254.</title>
        <authorList>
            <person name="Poehlein A."/>
            <person name="Boeer T."/>
            <person name="Daniel R."/>
        </authorList>
    </citation>
    <scope>NUCLEOTIDE SEQUENCE [LARGE SCALE GENOMIC DNA]</scope>
    <source>
        <strain evidence="6 7">DSM 11254</strain>
    </source>
</reference>
<evidence type="ECO:0000256" key="2">
    <source>
        <dbReference type="ARBA" id="ARBA00022723"/>
    </source>
</evidence>
<dbReference type="PANTHER" id="PTHR46233">
    <property type="entry name" value="HYDROXYACYLGLUTATHIONE HYDROLASE GLOC"/>
    <property type="match status" value="1"/>
</dbReference>
<dbReference type="SUPFAM" id="SSF56281">
    <property type="entry name" value="Metallo-hydrolase/oxidoreductase"/>
    <property type="match status" value="1"/>
</dbReference>
<dbReference type="Proteomes" id="UP000425916">
    <property type="component" value="Chromosome"/>
</dbReference>
<protein>
    <submittedName>
        <fullName evidence="6">Hydroxyacylglutathione hydrolase GloC</fullName>
        <ecNumber evidence="6">3.1.2.6</ecNumber>
    </submittedName>
</protein>
<feature type="domain" description="Metallo-beta-lactamase" evidence="5">
    <location>
        <begin position="12"/>
        <end position="190"/>
    </location>
</feature>
<evidence type="ECO:0000256" key="1">
    <source>
        <dbReference type="ARBA" id="ARBA00001947"/>
    </source>
</evidence>
<keyword evidence="4" id="KW-0862">Zinc</keyword>
<dbReference type="InterPro" id="IPR001279">
    <property type="entry name" value="Metallo-B-lactamas"/>
</dbReference>
<dbReference type="InterPro" id="IPR051453">
    <property type="entry name" value="MBL_Glyoxalase_II"/>
</dbReference>
<keyword evidence="7" id="KW-1185">Reference proteome</keyword>
<dbReference type="EMBL" id="CP046244">
    <property type="protein sequence ID" value="QGP90763.1"/>
    <property type="molecule type" value="Genomic_DNA"/>
</dbReference>
<keyword evidence="2" id="KW-0479">Metal-binding</keyword>
<keyword evidence="3 6" id="KW-0378">Hydrolase</keyword>
<dbReference type="SMART" id="SM00849">
    <property type="entry name" value="Lactamase_B"/>
    <property type="match status" value="1"/>
</dbReference>
<gene>
    <name evidence="6" type="primary">gloC</name>
    <name evidence="6" type="ORF">MGLY_00740</name>
</gene>
<evidence type="ECO:0000256" key="3">
    <source>
        <dbReference type="ARBA" id="ARBA00022801"/>
    </source>
</evidence>
<dbReference type="GO" id="GO:0004416">
    <property type="term" value="F:hydroxyacylglutathione hydrolase activity"/>
    <property type="evidence" value="ECO:0007669"/>
    <property type="project" value="UniProtKB-EC"/>
</dbReference>
<accession>A0A6I5ZLR9</accession>
<evidence type="ECO:0000313" key="6">
    <source>
        <dbReference type="EMBL" id="QGP90763.1"/>
    </source>
</evidence>
<dbReference type="CDD" id="cd06262">
    <property type="entry name" value="metallo-hydrolase-like_MBL-fold"/>
    <property type="match status" value="1"/>
</dbReference>
<evidence type="ECO:0000313" key="7">
    <source>
        <dbReference type="Proteomes" id="UP000425916"/>
    </source>
</evidence>
<dbReference type="Pfam" id="PF00753">
    <property type="entry name" value="Lactamase_B"/>
    <property type="match status" value="1"/>
</dbReference>
<dbReference type="GO" id="GO:0046872">
    <property type="term" value="F:metal ion binding"/>
    <property type="evidence" value="ECO:0007669"/>
    <property type="project" value="UniProtKB-KW"/>
</dbReference>
<dbReference type="InterPro" id="IPR036866">
    <property type="entry name" value="RibonucZ/Hydroxyglut_hydro"/>
</dbReference>
<dbReference type="PANTHER" id="PTHR46233:SF3">
    <property type="entry name" value="HYDROXYACYLGLUTATHIONE HYDROLASE GLOC"/>
    <property type="match status" value="1"/>
</dbReference>
<evidence type="ECO:0000256" key="4">
    <source>
        <dbReference type="ARBA" id="ARBA00022833"/>
    </source>
</evidence>